<evidence type="ECO:0000256" key="6">
    <source>
        <dbReference type="ARBA" id="ARBA00022989"/>
    </source>
</evidence>
<keyword evidence="7 9" id="KW-0472">Membrane</keyword>
<keyword evidence="5 9" id="KW-0812">Transmembrane</keyword>
<name>A0ABN8M033_9CNID</name>
<dbReference type="Proteomes" id="UP001159427">
    <property type="component" value="Unassembled WGS sequence"/>
</dbReference>
<evidence type="ECO:0000256" key="9">
    <source>
        <dbReference type="SAM" id="Phobius"/>
    </source>
</evidence>
<evidence type="ECO:0000313" key="11">
    <source>
        <dbReference type="EMBL" id="CAH3021240.1"/>
    </source>
</evidence>
<feature type="transmembrane region" description="Helical" evidence="9">
    <location>
        <begin position="221"/>
        <end position="238"/>
    </location>
</feature>
<dbReference type="PANTHER" id="PTHR10846">
    <property type="entry name" value="SODIUM/POTASSIUM/CALCIUM EXCHANGER"/>
    <property type="match status" value="1"/>
</dbReference>
<feature type="domain" description="Sodium/calcium exchanger membrane region" evidence="10">
    <location>
        <begin position="98"/>
        <end position="238"/>
    </location>
</feature>
<dbReference type="InterPro" id="IPR004837">
    <property type="entry name" value="NaCa_Exmemb"/>
</dbReference>
<dbReference type="InterPro" id="IPR044880">
    <property type="entry name" value="NCX_ion-bd_dom_sf"/>
</dbReference>
<organism evidence="11 12">
    <name type="scientific">Porites evermanni</name>
    <dbReference type="NCBI Taxonomy" id="104178"/>
    <lineage>
        <taxon>Eukaryota</taxon>
        <taxon>Metazoa</taxon>
        <taxon>Cnidaria</taxon>
        <taxon>Anthozoa</taxon>
        <taxon>Hexacorallia</taxon>
        <taxon>Scleractinia</taxon>
        <taxon>Fungiina</taxon>
        <taxon>Poritidae</taxon>
        <taxon>Porites</taxon>
    </lineage>
</organism>
<evidence type="ECO:0000256" key="3">
    <source>
        <dbReference type="ARBA" id="ARBA00022449"/>
    </source>
</evidence>
<dbReference type="InterPro" id="IPR004481">
    <property type="entry name" value="K/Na/Ca-exchanger"/>
</dbReference>
<evidence type="ECO:0000256" key="1">
    <source>
        <dbReference type="ARBA" id="ARBA00004141"/>
    </source>
</evidence>
<evidence type="ECO:0000256" key="8">
    <source>
        <dbReference type="SAM" id="MobiDB-lite"/>
    </source>
</evidence>
<keyword evidence="3" id="KW-0050">Antiport</keyword>
<sequence length="710" mass="78874">MYWRRERKRFTSSSPLRKCGLLCRRILVISLFVGCGLMFKALITRLEWSDESVFQSRHLLSTVEWETCNFEIGHERNYSNRESWTAPRKAYAWLALHIFLILVIFVALAIICDDFFVPSLEAISEKLDLSEDVAGATFMAAGSSAPELFTSVAGVTVESDVGIGTIVGSAVFNLLVIIALTAALAGKVLQLDWRPLMRDSFCYALSIGVFSWFAWDGKFELYESVILLVLYILYIILMKFNTKLMNLMAGTKVISRDEELPLNPYTLHKGGQVSPAQQTEVTQFTSSEIEIQADQNSQTSSAGVLHGRQGTPAGKLPPIKSVESNLAEGDQANQFLTTGSSHTKGRFAHANKGQLSRSFINLSLGHSHHRSVPPSVKPRLSMSFPGLRDLYDDPKAHRRSSVGFHGHVEGIRLKSVAQQQVLKEYRRRSDMIQQQQPTVAIVHVDSNGNTHTVPLDDEKITSGIDEVDEEQGEQTIKPCPCLPAVSAEYPEFPEDGGCWAAFKYVLGWILFLISFPFICAFTWTIPDCSKPHNRKYFLASFIMSIVWIAILSFGMVTLVGRSGCILSVDKFTMGLVVIAIGTSVPDALSSILVARDGFGDMAVSNAIGSNVFDINLGIGLPFVIRGLIDNFEAIHLLSKEEEDMFLSGDIVMVPHVKFGFILLLILLIALGIFAASHFRLNRLIGSSFFFMYIAFVVYAYLQDMLCDYDC</sequence>
<evidence type="ECO:0000256" key="5">
    <source>
        <dbReference type="ARBA" id="ARBA00022692"/>
    </source>
</evidence>
<evidence type="ECO:0000256" key="4">
    <source>
        <dbReference type="ARBA" id="ARBA00022568"/>
    </source>
</evidence>
<feature type="domain" description="Sodium/calcium exchanger membrane region" evidence="10">
    <location>
        <begin position="538"/>
        <end position="700"/>
    </location>
</feature>
<keyword evidence="12" id="KW-1185">Reference proteome</keyword>
<dbReference type="Pfam" id="PF01699">
    <property type="entry name" value="Na_Ca_ex"/>
    <property type="match status" value="2"/>
</dbReference>
<reference evidence="11 12" key="1">
    <citation type="submission" date="2022-05" db="EMBL/GenBank/DDBJ databases">
        <authorList>
            <consortium name="Genoscope - CEA"/>
            <person name="William W."/>
        </authorList>
    </citation>
    <scope>NUCLEOTIDE SEQUENCE [LARGE SCALE GENOMIC DNA]</scope>
</reference>
<feature type="transmembrane region" description="Helical" evidence="9">
    <location>
        <begin position="21"/>
        <end position="43"/>
    </location>
</feature>
<comment type="subcellular location">
    <subcellularLocation>
        <location evidence="1">Membrane</location>
        <topology evidence="1">Multi-pass membrane protein</topology>
    </subcellularLocation>
</comment>
<keyword evidence="4" id="KW-0109">Calcium transport</keyword>
<evidence type="ECO:0000259" key="10">
    <source>
        <dbReference type="Pfam" id="PF01699"/>
    </source>
</evidence>
<evidence type="ECO:0000313" key="12">
    <source>
        <dbReference type="Proteomes" id="UP001159427"/>
    </source>
</evidence>
<gene>
    <name evidence="11" type="ORF">PEVE_00010472</name>
</gene>
<dbReference type="NCBIfam" id="TIGR00367">
    <property type="entry name" value="calcium/sodium antiporter"/>
    <property type="match status" value="1"/>
</dbReference>
<feature type="transmembrane region" description="Helical" evidence="9">
    <location>
        <begin position="196"/>
        <end position="215"/>
    </location>
</feature>
<keyword evidence="4" id="KW-0106">Calcium</keyword>
<evidence type="ECO:0000256" key="2">
    <source>
        <dbReference type="ARBA" id="ARBA00005364"/>
    </source>
</evidence>
<comment type="caution">
    <text evidence="11">The sequence shown here is derived from an EMBL/GenBank/DDBJ whole genome shotgun (WGS) entry which is preliminary data.</text>
</comment>
<feature type="transmembrane region" description="Helical" evidence="9">
    <location>
        <begin position="90"/>
        <end position="112"/>
    </location>
</feature>
<feature type="transmembrane region" description="Helical" evidence="9">
    <location>
        <begin position="658"/>
        <end position="676"/>
    </location>
</feature>
<keyword evidence="4" id="KW-0406">Ion transport</keyword>
<dbReference type="Gene3D" id="1.20.1420.30">
    <property type="entry name" value="NCX, central ion-binding region"/>
    <property type="match status" value="2"/>
</dbReference>
<evidence type="ECO:0000256" key="7">
    <source>
        <dbReference type="ARBA" id="ARBA00023136"/>
    </source>
</evidence>
<protein>
    <recommendedName>
        <fullName evidence="10">Sodium/calcium exchanger membrane region domain-containing protein</fullName>
    </recommendedName>
</protein>
<feature type="transmembrane region" description="Helical" evidence="9">
    <location>
        <begin position="571"/>
        <end position="594"/>
    </location>
</feature>
<accession>A0ABN8M033</accession>
<feature type="transmembrane region" description="Helical" evidence="9">
    <location>
        <begin position="683"/>
        <end position="701"/>
    </location>
</feature>
<keyword evidence="6 9" id="KW-1133">Transmembrane helix</keyword>
<dbReference type="EMBL" id="CALNXI010000174">
    <property type="protein sequence ID" value="CAH3021240.1"/>
    <property type="molecule type" value="Genomic_DNA"/>
</dbReference>
<feature type="transmembrane region" description="Helical" evidence="9">
    <location>
        <begin position="161"/>
        <end position="184"/>
    </location>
</feature>
<feature type="transmembrane region" description="Helical" evidence="9">
    <location>
        <begin position="537"/>
        <end position="559"/>
    </location>
</feature>
<keyword evidence="4" id="KW-0813">Transport</keyword>
<proteinExistence type="inferred from homology"/>
<feature type="transmembrane region" description="Helical" evidence="9">
    <location>
        <begin position="505"/>
        <end position="525"/>
    </location>
</feature>
<feature type="region of interest" description="Disordered" evidence="8">
    <location>
        <begin position="295"/>
        <end position="314"/>
    </location>
</feature>
<comment type="similarity">
    <text evidence="2">Belongs to the Ca(2+):cation antiporter (CaCA) (TC 2.A.19) family. SLC24A subfamily.</text>
</comment>
<dbReference type="PANTHER" id="PTHR10846:SF8">
    <property type="entry name" value="INNER MEMBRANE PROTEIN YRBG"/>
    <property type="match status" value="1"/>
</dbReference>